<keyword evidence="8" id="KW-1185">Reference proteome</keyword>
<feature type="compositionally biased region" description="Polar residues" evidence="5">
    <location>
        <begin position="962"/>
        <end position="977"/>
    </location>
</feature>
<dbReference type="InterPro" id="IPR045243">
    <property type="entry name" value="Rna14-like"/>
</dbReference>
<comment type="subcellular location">
    <subcellularLocation>
        <location evidence="4">Nucleus</location>
    </subcellularLocation>
    <subcellularLocation>
        <location evidence="4">Cytoplasm</location>
    </subcellularLocation>
    <text evidence="4">Nucleus and/or cytoplasm.</text>
</comment>
<feature type="region of interest" description="Disordered" evidence="5">
    <location>
        <begin position="1"/>
        <end position="200"/>
    </location>
</feature>
<accession>A0ABR2HYK7</accession>
<dbReference type="PANTHER" id="PTHR19980:SF0">
    <property type="entry name" value="CLEAVAGE STIMULATION FACTOR SUBUNIT 3"/>
    <property type="match status" value="1"/>
</dbReference>
<dbReference type="SMART" id="SM00386">
    <property type="entry name" value="HAT"/>
    <property type="match status" value="5"/>
</dbReference>
<dbReference type="SUPFAM" id="SSF48452">
    <property type="entry name" value="TPR-like"/>
    <property type="match status" value="2"/>
</dbReference>
<dbReference type="Pfam" id="PF05843">
    <property type="entry name" value="Suf"/>
    <property type="match status" value="1"/>
</dbReference>
<dbReference type="Gene3D" id="1.25.40.1040">
    <property type="match status" value="1"/>
</dbReference>
<feature type="compositionally biased region" description="Polar residues" evidence="5">
    <location>
        <begin position="137"/>
        <end position="150"/>
    </location>
</feature>
<comment type="function">
    <text evidence="1 4">Component of the cleavage factor IA (CFIA) complex, which is involved in the endonucleolytic cleavage during polyadenylation-dependent pre-mRNA 3'-end formation.</text>
</comment>
<feature type="domain" description="Suppressor of forked" evidence="6">
    <location>
        <begin position="208"/>
        <end position="816"/>
    </location>
</feature>
<gene>
    <name evidence="7" type="ORF">PGQ11_011088</name>
</gene>
<evidence type="ECO:0000313" key="7">
    <source>
        <dbReference type="EMBL" id="KAK8855176.1"/>
    </source>
</evidence>
<evidence type="ECO:0000259" key="6">
    <source>
        <dbReference type="Pfam" id="PF05843"/>
    </source>
</evidence>
<feature type="region of interest" description="Disordered" evidence="5">
    <location>
        <begin position="845"/>
        <end position="917"/>
    </location>
</feature>
<dbReference type="Proteomes" id="UP001390339">
    <property type="component" value="Unassembled WGS sequence"/>
</dbReference>
<keyword evidence="3 4" id="KW-0539">Nucleus</keyword>
<feature type="compositionally biased region" description="Polar residues" evidence="5">
    <location>
        <begin position="1026"/>
        <end position="1037"/>
    </location>
</feature>
<reference evidence="7 8" key="1">
    <citation type="journal article" date="2024" name="IMA Fungus">
        <title>Apiospora arundinis, a panoply of carbohydrate-active enzymes and secondary metabolites.</title>
        <authorList>
            <person name="Sorensen T."/>
            <person name="Petersen C."/>
            <person name="Muurmann A.T."/>
            <person name="Christiansen J.V."/>
            <person name="Brundto M.L."/>
            <person name="Overgaard C.K."/>
            <person name="Boysen A.T."/>
            <person name="Wollenberg R.D."/>
            <person name="Larsen T.O."/>
            <person name="Sorensen J.L."/>
            <person name="Nielsen K.L."/>
            <person name="Sondergaard T.E."/>
        </authorList>
    </citation>
    <scope>NUCLEOTIDE SEQUENCE [LARGE SCALE GENOMIC DNA]</scope>
    <source>
        <strain evidence="7 8">AAU 773</strain>
    </source>
</reference>
<evidence type="ECO:0000256" key="5">
    <source>
        <dbReference type="SAM" id="MobiDB-lite"/>
    </source>
</evidence>
<feature type="region of interest" description="Disordered" evidence="5">
    <location>
        <begin position="594"/>
        <end position="621"/>
    </location>
</feature>
<name>A0ABR2HYK7_9PEZI</name>
<protein>
    <recommendedName>
        <fullName evidence="4">mRNA 3'-end-processing protein RNA14</fullName>
    </recommendedName>
</protein>
<dbReference type="InterPro" id="IPR008847">
    <property type="entry name" value="Suf"/>
</dbReference>
<dbReference type="InterPro" id="IPR003107">
    <property type="entry name" value="HAT"/>
</dbReference>
<comment type="caution">
    <text evidence="7">The sequence shown here is derived from an EMBL/GenBank/DDBJ whole genome shotgun (WGS) entry which is preliminary data.</text>
</comment>
<evidence type="ECO:0000313" key="8">
    <source>
        <dbReference type="Proteomes" id="UP001390339"/>
    </source>
</evidence>
<keyword evidence="4" id="KW-0963">Cytoplasm</keyword>
<sequence length="1064" mass="118600">MASENPEDGFAQHGEETDNTWGTGDGVGTSEDQQHTEHDSHEQAQEPASADPSFNASGDPTSDADEDGGEYDPESISFTTTTVPVLPPASHTPVPAAEHDDVAASPRPSKKPKKAGGFIVGSSDDEDDSATPPPAVSANSANTLKPTSADAQPRAFTHSPLQQSTTSAETMHDPAAAGPTAQASNGLGIVTATPSSSEAKSRLPTDIIGILEDRIKDDPRGDMDAWLSLIEEYRRRNVIQDIRVVYERFLKVFPQSAEMWVQYLQQELSLDNFAEAEQIFQRTLMTIPSVQLWTAYLDYIRRRNDVHDGTGQARQVVNQSYEFVLDNIGHDRDSGRMWHDYIQFIKSGPGQIDGKGWQDMQKMDVLRKAYQRAICIPMSNLNILWKEYDQFELGINKVAGRKFLQEKSPSYMSARSANTHLENFTRGLQRTTLPRLPPATGFEGDQEYLEQVDLWKRWIAWEKDDPLALKTDEPETYKSRVIHVYKQALMALRFWPELWVDAAEWCFDNGVLGKDGSDLGLQFLIDGIAANPESALLALKHADRIESTHPSGEGEAGKLALSQAVRAPFDTVLGALYDMVKKLKDREATAVGYIESDPSLANSDEPQMETDDGEVAEKPAKTSLREERIKAVREGFAVQIQMLSQQISYLWIALTRAFRRIQGQGKGTPTTGVRAIFTEARAKGRLTSDVYVAVAHIEWDIYQDNVATKIFERGAKLFPEDEHFVVAYLKHLHSKHDTTNARVVFSQSVKRFKEKPELTPKLKPLYAYFHSYEAKFGELAQIKELEKQMAESFPEDPSLAHFAARFSSERFNPIGARVIISPSAQMRPKNIMPSVEQINTSARVSPHPSVMADRSPRQQFLPAVNSPKRPYQPDEDDYPPRKVQRGVSPLKGAAGRRMDQQRRAQGQGVASYSSTPAPINRDITFLLSLIPPAHQCDAQRFRSDAMVRVIRDTNIPDHNEWRSSQNQGLRNEQSTRPSGRPESPYSRGLTRLPPQPAAQYTQRPPSSDDYEPTPSDWSQPPPAANFGQQGFTPSQLANPYMVPGASAPPPGYPAQPNQYYGAPY</sequence>
<feature type="compositionally biased region" description="Basic and acidic residues" evidence="5">
    <location>
        <begin position="32"/>
        <end position="44"/>
    </location>
</feature>
<feature type="compositionally biased region" description="Acidic residues" evidence="5">
    <location>
        <begin position="62"/>
        <end position="73"/>
    </location>
</feature>
<dbReference type="EMBL" id="JAPCWZ010000007">
    <property type="protein sequence ID" value="KAK8855176.1"/>
    <property type="molecule type" value="Genomic_DNA"/>
</dbReference>
<feature type="compositionally biased region" description="Polar residues" evidence="5">
    <location>
        <begin position="908"/>
        <end position="917"/>
    </location>
</feature>
<proteinExistence type="predicted"/>
<dbReference type="InterPro" id="IPR011990">
    <property type="entry name" value="TPR-like_helical_dom_sf"/>
</dbReference>
<organism evidence="7 8">
    <name type="scientific">Apiospora arundinis</name>
    <dbReference type="NCBI Taxonomy" id="335852"/>
    <lineage>
        <taxon>Eukaryota</taxon>
        <taxon>Fungi</taxon>
        <taxon>Dikarya</taxon>
        <taxon>Ascomycota</taxon>
        <taxon>Pezizomycotina</taxon>
        <taxon>Sordariomycetes</taxon>
        <taxon>Xylariomycetidae</taxon>
        <taxon>Amphisphaeriales</taxon>
        <taxon>Apiosporaceae</taxon>
        <taxon>Apiospora</taxon>
    </lineage>
</organism>
<feature type="compositionally biased region" description="Low complexity" evidence="5">
    <location>
        <begin position="1054"/>
        <end position="1064"/>
    </location>
</feature>
<evidence type="ECO:0000256" key="3">
    <source>
        <dbReference type="ARBA" id="ARBA00023242"/>
    </source>
</evidence>
<feature type="region of interest" description="Disordered" evidence="5">
    <location>
        <begin position="957"/>
        <end position="1064"/>
    </location>
</feature>
<keyword evidence="2" id="KW-0677">Repeat</keyword>
<evidence type="ECO:0000256" key="1">
    <source>
        <dbReference type="ARBA" id="ARBA00002863"/>
    </source>
</evidence>
<keyword evidence="4" id="KW-0507">mRNA processing</keyword>
<dbReference type="PANTHER" id="PTHR19980">
    <property type="entry name" value="RNA CLEAVAGE STIMULATION FACTOR"/>
    <property type="match status" value="1"/>
</dbReference>
<evidence type="ECO:0000256" key="4">
    <source>
        <dbReference type="RuleBase" id="RU369035"/>
    </source>
</evidence>
<evidence type="ECO:0000256" key="2">
    <source>
        <dbReference type="ARBA" id="ARBA00022737"/>
    </source>
</evidence>
<feature type="compositionally biased region" description="Polar residues" evidence="5">
    <location>
        <begin position="159"/>
        <end position="169"/>
    </location>
</feature>